<evidence type="ECO:0000256" key="2">
    <source>
        <dbReference type="SAM" id="SignalP"/>
    </source>
</evidence>
<feature type="region of interest" description="Disordered" evidence="1">
    <location>
        <begin position="243"/>
        <end position="263"/>
    </location>
</feature>
<proteinExistence type="predicted"/>
<accession>A0ABS6YHZ5</accession>
<name>A0ABS6YHZ5_9ACTN</name>
<evidence type="ECO:0008006" key="5">
    <source>
        <dbReference type="Google" id="ProtNLM"/>
    </source>
</evidence>
<keyword evidence="2" id="KW-0732">Signal</keyword>
<keyword evidence="4" id="KW-1185">Reference proteome</keyword>
<evidence type="ECO:0000256" key="1">
    <source>
        <dbReference type="SAM" id="MobiDB-lite"/>
    </source>
</evidence>
<protein>
    <recommendedName>
        <fullName evidence="5">Lipoprotein</fullName>
    </recommendedName>
</protein>
<dbReference type="RefSeq" id="WP_219687572.1">
    <property type="nucleotide sequence ID" value="NZ_WMBF01000029.1"/>
</dbReference>
<dbReference type="PROSITE" id="PS51257">
    <property type="entry name" value="PROKAR_LIPOPROTEIN"/>
    <property type="match status" value="1"/>
</dbReference>
<feature type="region of interest" description="Disordered" evidence="1">
    <location>
        <begin position="25"/>
        <end position="61"/>
    </location>
</feature>
<reference evidence="3 4" key="1">
    <citation type="submission" date="2019-11" db="EMBL/GenBank/DDBJ databases">
        <authorList>
            <person name="Ay H."/>
        </authorList>
    </citation>
    <scope>NUCLEOTIDE SEQUENCE [LARGE SCALE GENOMIC DNA]</scope>
    <source>
        <strain evidence="3 4">BG9H</strain>
    </source>
</reference>
<feature type="compositionally biased region" description="Basic residues" evidence="1">
    <location>
        <begin position="120"/>
        <end position="132"/>
    </location>
</feature>
<dbReference type="Proteomes" id="UP001197114">
    <property type="component" value="Unassembled WGS sequence"/>
</dbReference>
<feature type="compositionally biased region" description="Gly residues" evidence="1">
    <location>
        <begin position="45"/>
        <end position="55"/>
    </location>
</feature>
<feature type="chain" id="PRO_5046779195" description="Lipoprotein" evidence="2">
    <location>
        <begin position="23"/>
        <end position="278"/>
    </location>
</feature>
<feature type="signal peptide" evidence="2">
    <location>
        <begin position="1"/>
        <end position="22"/>
    </location>
</feature>
<comment type="caution">
    <text evidence="3">The sequence shown here is derived from an EMBL/GenBank/DDBJ whole genome shotgun (WGS) entry which is preliminary data.</text>
</comment>
<evidence type="ECO:0000313" key="3">
    <source>
        <dbReference type="EMBL" id="MBW5421022.1"/>
    </source>
</evidence>
<feature type="compositionally biased region" description="Gly residues" evidence="1">
    <location>
        <begin position="25"/>
        <end position="38"/>
    </location>
</feature>
<sequence>MKSAVSRVVVALSVVAALGATAACGGSGDDGDGGGGGKDSAKPGVGVGAGAGASKGGADAAARLEKAALATGDVKGYKVEKPKAPDASAPAAPAAGKTSPAVCAPLTALLAPDASQKPQPKPKPKPKPKAHVGRILTNPADNAHTTTHVELSAYTQADAKRLMADLRTATKSKKCAAFRVDGLRYLDVKALPAPDKGDEAVTYKLVHRKGEYTARERVTVVRDGSTLMTFDASNLYDPAGVQDDREAEREGMQGIGTPRADEDPKVDTVIVDAQLGKF</sequence>
<organism evidence="3 4">
    <name type="scientific">Streptomyces anatolicus</name>
    <dbReference type="NCBI Taxonomy" id="2675858"/>
    <lineage>
        <taxon>Bacteria</taxon>
        <taxon>Bacillati</taxon>
        <taxon>Actinomycetota</taxon>
        <taxon>Actinomycetes</taxon>
        <taxon>Kitasatosporales</taxon>
        <taxon>Streptomycetaceae</taxon>
        <taxon>Streptomyces</taxon>
    </lineage>
</organism>
<evidence type="ECO:0000313" key="4">
    <source>
        <dbReference type="Proteomes" id="UP001197114"/>
    </source>
</evidence>
<dbReference type="EMBL" id="WMBF01000029">
    <property type="protein sequence ID" value="MBW5421022.1"/>
    <property type="molecule type" value="Genomic_DNA"/>
</dbReference>
<feature type="region of interest" description="Disordered" evidence="1">
    <location>
        <begin position="111"/>
        <end position="133"/>
    </location>
</feature>
<gene>
    <name evidence="3" type="ORF">GKQ77_05500</name>
</gene>